<dbReference type="SUPFAM" id="SSF50939">
    <property type="entry name" value="Sialidases"/>
    <property type="match status" value="1"/>
</dbReference>
<name>A0A382DVH2_9ZZZZ</name>
<proteinExistence type="predicted"/>
<organism evidence="1">
    <name type="scientific">marine metagenome</name>
    <dbReference type="NCBI Taxonomy" id="408172"/>
    <lineage>
        <taxon>unclassified sequences</taxon>
        <taxon>metagenomes</taxon>
        <taxon>ecological metagenomes</taxon>
    </lineage>
</organism>
<reference evidence="1" key="1">
    <citation type="submission" date="2018-05" db="EMBL/GenBank/DDBJ databases">
        <authorList>
            <person name="Lanie J.A."/>
            <person name="Ng W.-L."/>
            <person name="Kazmierczak K.M."/>
            <person name="Andrzejewski T.M."/>
            <person name="Davidsen T.M."/>
            <person name="Wayne K.J."/>
            <person name="Tettelin H."/>
            <person name="Glass J.I."/>
            <person name="Rusch D."/>
            <person name="Podicherti R."/>
            <person name="Tsui H.-C.T."/>
            <person name="Winkler M.E."/>
        </authorList>
    </citation>
    <scope>NUCLEOTIDE SEQUENCE</scope>
</reference>
<evidence type="ECO:0000313" key="1">
    <source>
        <dbReference type="EMBL" id="SVB42430.1"/>
    </source>
</evidence>
<dbReference type="Pfam" id="PF15892">
    <property type="entry name" value="BNR_4"/>
    <property type="match status" value="1"/>
</dbReference>
<dbReference type="AlphaFoldDB" id="A0A382DVH2"/>
<sequence>MKPTFIALLALCLSASGAPAVSVSAIELTKTGDVLVDAEALMIRGGINGLSFQQDALISHQGYQYVGYYDGKRRVCLARRKQSEESWQVIRFEDYRFTSVDSHNTISVGICPKDGTIHLAFDHHGHPLHYRVSLKRVASQPEKAKWTASLFGRVVSELERGKPIALTYPRFWQTPQGGLQFCYRVRRAGDGDRVLVDYSPKTGNWGGTRQIDSGAGTFKDHWGQSPSRCSYPNGYCFGPDGNLHVTWVWREGKGNANHDLMYSYSEDNGRTWLNTKGEKLSIPHVGSPDITVATIPRGLGLINTGAQAVDSKGRVHAVMWHCSKETLAAEGQQPSKGYGFGPPKARRYHHYWRDVDGKWHHRELPWMAGNRPKVLTDRNDNALLIWGAAQPDAKWFGSGWFRHADLKIAVATAKSGYTDWRIVHVERGPFANEMLADTHRWQRDGTLSVMVQETADHHVPSRLRIVEFRIRK</sequence>
<evidence type="ECO:0008006" key="2">
    <source>
        <dbReference type="Google" id="ProtNLM"/>
    </source>
</evidence>
<dbReference type="EMBL" id="UINC01041321">
    <property type="protein sequence ID" value="SVB42430.1"/>
    <property type="molecule type" value="Genomic_DNA"/>
</dbReference>
<gene>
    <name evidence="1" type="ORF">METZ01_LOCUS195284</name>
</gene>
<dbReference type="InterPro" id="IPR036278">
    <property type="entry name" value="Sialidase_sf"/>
</dbReference>
<protein>
    <recommendedName>
        <fullName evidence="2">Sialidase domain-containing protein</fullName>
    </recommendedName>
</protein>
<accession>A0A382DVH2</accession>